<dbReference type="GO" id="GO:0005975">
    <property type="term" value="P:carbohydrate metabolic process"/>
    <property type="evidence" value="ECO:0007669"/>
    <property type="project" value="InterPro"/>
</dbReference>
<evidence type="ECO:0000256" key="4">
    <source>
        <dbReference type="PIRSR" id="PIRSR000460-1"/>
    </source>
</evidence>
<dbReference type="Pfam" id="PF11897">
    <property type="entry name" value="DUF3417"/>
    <property type="match status" value="1"/>
</dbReference>
<keyword evidence="7" id="KW-1185">Reference proteome</keyword>
<organism evidence="6 7">
    <name type="scientific">Candidatus Nephthysia bennettiae</name>
    <dbReference type="NCBI Taxonomy" id="3127016"/>
    <lineage>
        <taxon>Bacteria</taxon>
        <taxon>Bacillati</taxon>
        <taxon>Candidatus Dormiibacterota</taxon>
        <taxon>Candidatus Dormibacteria</taxon>
        <taxon>Candidatus Dormibacterales</taxon>
        <taxon>Candidatus Dormibacteraceae</taxon>
        <taxon>Candidatus Nephthysia</taxon>
    </lineage>
</organism>
<evidence type="ECO:0000259" key="5">
    <source>
        <dbReference type="Pfam" id="PF11897"/>
    </source>
</evidence>
<dbReference type="AlphaFoldDB" id="A0A934K215"/>
<dbReference type="PANTHER" id="PTHR42655">
    <property type="entry name" value="GLYCOGEN PHOSPHORYLASE"/>
    <property type="match status" value="1"/>
</dbReference>
<feature type="domain" description="DUF3417" evidence="5">
    <location>
        <begin position="16"/>
        <end position="115"/>
    </location>
</feature>
<dbReference type="PIRSF" id="PIRSF000460">
    <property type="entry name" value="Pprylas_GlgP"/>
    <property type="match status" value="1"/>
</dbReference>
<dbReference type="GO" id="GO:0008184">
    <property type="term" value="F:glycogen phosphorylase activity"/>
    <property type="evidence" value="ECO:0007669"/>
    <property type="project" value="InterPro"/>
</dbReference>
<sequence>MAVLEVIKERGDVVDLLKELAFDLTWTWEPRIQAAFEALDPELWEESGHNPVVLLARLGEDGVNAALERPGVRETVELAERALKEHRDRPPANLDAGAPLVTAYFSLEFGLTEALPIYSGGLGVLAGDHLKAASDLGLPLVAVGLLYRQGFGRQRINEEGYQYEAYPENVFEQLPLQRVMAPSAPLEVDCPLGEGSVHIGVWKAQVGKVALYLLDTDIESNPPELRSITDRLYVPEPGRRLPQEMVLGIGGMRALRAMGIEATVFHMNEGHAFLVALERIRQLRQERQLTLEEARLVARAGFIFTTHTPVAAGSDYFDAGLVYDLLNPYLAEVGIGFERFMDLGRERPGDPREPLCTTYVGLRMADHAVGVSRLHGAVSRRLWKDAWPDVPEAQIPIHSVTNGVHMPSWVAPEIAELLSRHVDEAWWELDSEDPRWEGVNRIPDTELWERHQALRHRLVAAGRLRGLGTGLEPDILTIGFSRRFAAYKRANLLLSDRGRLHSLLNRAERPVQFIFAGKSHPADDRGKAVLRDIVLLARDQPRVAFLEDYDIETARLLVHGADVWLNNPRRFLEASGTSGMKAGANGALNLSVLDGWWDEGYRPSAGWAIPSGATMDSPNTDDEAEAESLYRLLEREVAPTFYERDGGGVPERWVSMMRSSIRHVATHFSARRMVLDYFRECYGPAARRVEQLRLLPDWGG</sequence>
<dbReference type="Gene3D" id="3.40.50.2000">
    <property type="entry name" value="Glycogen Phosphorylase B"/>
    <property type="match status" value="3"/>
</dbReference>
<dbReference type="NCBIfam" id="TIGR02094">
    <property type="entry name" value="more_P_ylases"/>
    <property type="match status" value="1"/>
</dbReference>
<dbReference type="Pfam" id="PF00343">
    <property type="entry name" value="Phosphorylase"/>
    <property type="match status" value="1"/>
</dbReference>
<proteinExistence type="inferred from homology"/>
<dbReference type="PANTHER" id="PTHR42655:SF1">
    <property type="entry name" value="GLYCOGEN PHOSPHORYLASE"/>
    <property type="match status" value="1"/>
</dbReference>
<dbReference type="Proteomes" id="UP000612893">
    <property type="component" value="Unassembled WGS sequence"/>
</dbReference>
<dbReference type="EMBL" id="JAEKNR010000188">
    <property type="protein sequence ID" value="MBJ7600131.1"/>
    <property type="molecule type" value="Genomic_DNA"/>
</dbReference>
<evidence type="ECO:0000256" key="2">
    <source>
        <dbReference type="ARBA" id="ARBA00006047"/>
    </source>
</evidence>
<dbReference type="RefSeq" id="WP_338203842.1">
    <property type="nucleotide sequence ID" value="NZ_JAEKNR010000188.1"/>
</dbReference>
<dbReference type="GO" id="GO:0030170">
    <property type="term" value="F:pyridoxal phosphate binding"/>
    <property type="evidence" value="ECO:0007669"/>
    <property type="project" value="InterPro"/>
</dbReference>
<keyword evidence="3" id="KW-0021">Allosteric enzyme</keyword>
<evidence type="ECO:0000313" key="6">
    <source>
        <dbReference type="EMBL" id="MBJ7600131.1"/>
    </source>
</evidence>
<name>A0A934K215_9BACT</name>
<accession>A0A934K215</accession>
<dbReference type="InterPro" id="IPR000811">
    <property type="entry name" value="Glyco_trans_35"/>
</dbReference>
<feature type="modified residue" description="N6-(pyridoxal phosphate)lysine" evidence="4">
    <location>
        <position position="581"/>
    </location>
</feature>
<dbReference type="SUPFAM" id="SSF53756">
    <property type="entry name" value="UDP-Glycosyltransferase/glycogen phosphorylase"/>
    <property type="match status" value="1"/>
</dbReference>
<comment type="similarity">
    <text evidence="2">Belongs to the glycogen phosphorylase family.</text>
</comment>
<evidence type="ECO:0000256" key="1">
    <source>
        <dbReference type="ARBA" id="ARBA00001275"/>
    </source>
</evidence>
<keyword evidence="4" id="KW-0663">Pyridoxal phosphate</keyword>
<protein>
    <submittedName>
        <fullName evidence="6">Alpha-glucan family phosphorylase</fullName>
    </submittedName>
</protein>
<gene>
    <name evidence="6" type="primary">glgP</name>
    <name evidence="6" type="ORF">JF922_18905</name>
</gene>
<evidence type="ECO:0000313" key="7">
    <source>
        <dbReference type="Proteomes" id="UP000612893"/>
    </source>
</evidence>
<dbReference type="InterPro" id="IPR052182">
    <property type="entry name" value="Glycogen/Maltodextrin_Phosph"/>
</dbReference>
<evidence type="ECO:0000256" key="3">
    <source>
        <dbReference type="ARBA" id="ARBA00022533"/>
    </source>
</evidence>
<dbReference type="InterPro" id="IPR024517">
    <property type="entry name" value="Glycogen_phosphorylase_DUF3417"/>
</dbReference>
<reference evidence="6" key="1">
    <citation type="submission" date="2020-10" db="EMBL/GenBank/DDBJ databases">
        <title>Ca. Dormibacterota MAGs.</title>
        <authorList>
            <person name="Montgomery K."/>
        </authorList>
    </citation>
    <scope>NUCLEOTIDE SEQUENCE [LARGE SCALE GENOMIC DNA]</scope>
    <source>
        <strain evidence="6">SC8812_S17_10</strain>
    </source>
</reference>
<dbReference type="InterPro" id="IPR011834">
    <property type="entry name" value="Agluc_phsphrylas"/>
</dbReference>
<comment type="catalytic activity">
    <reaction evidence="1">
        <text>[(1-&gt;4)-alpha-D-glucosyl](n) + phosphate = [(1-&gt;4)-alpha-D-glucosyl](n-1) + alpha-D-glucose 1-phosphate</text>
        <dbReference type="Rhea" id="RHEA:41732"/>
        <dbReference type="Rhea" id="RHEA-COMP:9584"/>
        <dbReference type="Rhea" id="RHEA-COMP:9586"/>
        <dbReference type="ChEBI" id="CHEBI:15444"/>
        <dbReference type="ChEBI" id="CHEBI:43474"/>
        <dbReference type="ChEBI" id="CHEBI:58601"/>
        <dbReference type="EC" id="2.4.1.1"/>
    </reaction>
</comment>
<comment type="caution">
    <text evidence="6">The sequence shown here is derived from an EMBL/GenBank/DDBJ whole genome shotgun (WGS) entry which is preliminary data.</text>
</comment>